<gene>
    <name evidence="2" type="ORF">SAMN05421823_102548</name>
</gene>
<keyword evidence="3" id="KW-1185">Reference proteome</keyword>
<dbReference type="Proteomes" id="UP000198510">
    <property type="component" value="Unassembled WGS sequence"/>
</dbReference>
<evidence type="ECO:0000313" key="3">
    <source>
        <dbReference type="Proteomes" id="UP000198510"/>
    </source>
</evidence>
<proteinExistence type="predicted"/>
<dbReference type="AlphaFoldDB" id="A0A1G9B8F1"/>
<reference evidence="2 3" key="1">
    <citation type="submission" date="2016-10" db="EMBL/GenBank/DDBJ databases">
        <authorList>
            <person name="de Groot N.N."/>
        </authorList>
    </citation>
    <scope>NUCLEOTIDE SEQUENCE [LARGE SCALE GENOMIC DNA]</scope>
    <source>
        <strain evidence="2 3">DSM 25186</strain>
    </source>
</reference>
<feature type="compositionally biased region" description="Gly residues" evidence="1">
    <location>
        <begin position="258"/>
        <end position="270"/>
    </location>
</feature>
<dbReference type="EMBL" id="FNFO01000002">
    <property type="protein sequence ID" value="SDK35832.1"/>
    <property type="molecule type" value="Genomic_DNA"/>
</dbReference>
<evidence type="ECO:0000256" key="1">
    <source>
        <dbReference type="SAM" id="MobiDB-lite"/>
    </source>
</evidence>
<dbReference type="STRING" id="1075417.SAMN05421823_102548"/>
<sequence>MEYLQKQKTYMVNVLLNLDYRALYANFSWHVSTANVSAYFNRHLARVFAGDLRQRHGCCRELAEKLFVIAFAQYRQAVFAPGYDGGPIWIYTNNAQLAHACSCTKRTIINQRKRLQECRFILGTRFHGSTHEYELLLNPLILFKAPDEVWKTTWIAEENRYDLHIEKPAQNAPEAVSPAAVVKNFHHKGDRLPDLMSNTEKAVCTTAVVHGEMTPALPGGAATTGGSDEEKQGNAGQTPSKNLEVFDENPTPPPPTGRRGGVATEGGRAGGPRPPAPSVSDKLLMYVEWLWSLAQVVLYPGKGFTTQEHKRAKQVIVRLFEDVPDERLATAYTDYAERIGLVKKWLEKDDERFVTLPWYYFDPGRDRYGFTNTAGWLVKHRQRQREYHKLEVYRQAVREVMKNAGLPPDHPRRRDPNQVFLLAERRVQRLGCKATLNKFYCAIVHKTTS</sequence>
<evidence type="ECO:0000313" key="2">
    <source>
        <dbReference type="EMBL" id="SDK35832.1"/>
    </source>
</evidence>
<name>A0A1G9B8F1_9BACT</name>
<feature type="compositionally biased region" description="Low complexity" evidence="1">
    <location>
        <begin position="214"/>
        <end position="226"/>
    </location>
</feature>
<protein>
    <submittedName>
        <fullName evidence="2">Uncharacterized protein</fullName>
    </submittedName>
</protein>
<accession>A0A1G9B8F1</accession>
<organism evidence="2 3">
    <name type="scientific">Catalinimonas alkaloidigena</name>
    <dbReference type="NCBI Taxonomy" id="1075417"/>
    <lineage>
        <taxon>Bacteria</taxon>
        <taxon>Pseudomonadati</taxon>
        <taxon>Bacteroidota</taxon>
        <taxon>Cytophagia</taxon>
        <taxon>Cytophagales</taxon>
        <taxon>Catalimonadaceae</taxon>
        <taxon>Catalinimonas</taxon>
    </lineage>
</organism>
<feature type="region of interest" description="Disordered" evidence="1">
    <location>
        <begin position="213"/>
        <end position="277"/>
    </location>
</feature>